<dbReference type="SUPFAM" id="SSF53649">
    <property type="entry name" value="Alkaline phosphatase-like"/>
    <property type="match status" value="1"/>
</dbReference>
<dbReference type="InterPro" id="IPR017850">
    <property type="entry name" value="Alkaline_phosphatase_core_sf"/>
</dbReference>
<proteinExistence type="predicted"/>
<accession>A0A1F7RTK3</accession>
<dbReference type="AlphaFoldDB" id="A0A1F7RTK3"/>
<dbReference type="EMBL" id="MGDE01000159">
    <property type="protein sequence ID" value="OGL44896.1"/>
    <property type="molecule type" value="Genomic_DNA"/>
</dbReference>
<gene>
    <name evidence="1" type="ORF">A2W05_06485</name>
</gene>
<reference evidence="1 2" key="1">
    <citation type="journal article" date="2016" name="Nat. Commun.">
        <title>Thousands of microbial genomes shed light on interconnected biogeochemical processes in an aquifer system.</title>
        <authorList>
            <person name="Anantharaman K."/>
            <person name="Brown C.T."/>
            <person name="Hug L.A."/>
            <person name="Sharon I."/>
            <person name="Castelle C.J."/>
            <person name="Probst A.J."/>
            <person name="Thomas B.C."/>
            <person name="Singh A."/>
            <person name="Wilkins M.J."/>
            <person name="Karaoz U."/>
            <person name="Brodie E.L."/>
            <person name="Williams K.H."/>
            <person name="Hubbard S.S."/>
            <person name="Banfield J.F."/>
        </authorList>
    </citation>
    <scope>NUCLEOTIDE SEQUENCE [LARGE SCALE GENOMIC DNA]</scope>
</reference>
<dbReference type="Pfam" id="PF01663">
    <property type="entry name" value="Phosphodiest"/>
    <property type="match status" value="1"/>
</dbReference>
<name>A0A1F7RTK3_9BACT</name>
<protein>
    <submittedName>
        <fullName evidence="1">Uncharacterized protein</fullName>
    </submittedName>
</protein>
<dbReference type="Proteomes" id="UP000178797">
    <property type="component" value="Unassembled WGS sequence"/>
</dbReference>
<sequence>ITLNIDEPLNFSAEYYRNSTEEQIIEDCIHRDRLRADLSMDLLRRYEFDCFTVVLGGIDRSQHDYWKYHDPDYPNVSKLRREKFKDSIYRNYKLADDVISEFLKIYGDNTNIFILSDHGAGRYPSSYFNINLWLKKNGFLKTINRKAVPREVLKLIYFNLMRLLTPNNKKKSSVLPKLHRQSKQTGGGSGKVFNWNHTKAFFHPLLFPAGGIMINLRGRQASGIVNSGSEYDELRDEIIRKLLEVREPKTGENVIVRAYRREEVYNGPYVGDFPDIIYILNNKYESGRMLYGKTISRVPDFVLSKKSGMHLMNGILIGFGPMIKPGRIDGARIVDIAPTIIYSTELPVPGDMDGIVLKEIFRDEILSKKPIEYFDWSSKSAQADTSLNRDEEEQMKAKLRGLGYL</sequence>
<feature type="non-terminal residue" evidence="1">
    <location>
        <position position="1"/>
    </location>
</feature>
<comment type="caution">
    <text evidence="1">The sequence shown here is derived from an EMBL/GenBank/DDBJ whole genome shotgun (WGS) entry which is preliminary data.</text>
</comment>
<dbReference type="InterPro" id="IPR002591">
    <property type="entry name" value="Phosphodiest/P_Trfase"/>
</dbReference>
<dbReference type="Gene3D" id="3.40.720.10">
    <property type="entry name" value="Alkaline Phosphatase, subunit A"/>
    <property type="match status" value="2"/>
</dbReference>
<evidence type="ECO:0000313" key="1">
    <source>
        <dbReference type="EMBL" id="OGL44896.1"/>
    </source>
</evidence>
<organism evidence="1 2">
    <name type="scientific">Candidatus Schekmanbacteria bacterium RBG_16_38_10</name>
    <dbReference type="NCBI Taxonomy" id="1817879"/>
    <lineage>
        <taxon>Bacteria</taxon>
        <taxon>Candidatus Schekmaniibacteriota</taxon>
    </lineage>
</organism>
<evidence type="ECO:0000313" key="2">
    <source>
        <dbReference type="Proteomes" id="UP000178797"/>
    </source>
</evidence>